<dbReference type="EMBL" id="LSDG01000045">
    <property type="protein sequence ID" value="KXB65181.1"/>
    <property type="molecule type" value="Genomic_DNA"/>
</dbReference>
<evidence type="ECO:0000256" key="6">
    <source>
        <dbReference type="ARBA" id="ARBA00022833"/>
    </source>
</evidence>
<dbReference type="PANTHER" id="PTHR43501">
    <property type="entry name" value="CYTOSOL NON-SPECIFIC DIPEPTIDASE"/>
    <property type="match status" value="1"/>
</dbReference>
<keyword evidence="4" id="KW-0479">Metal-binding</keyword>
<evidence type="ECO:0000256" key="12">
    <source>
        <dbReference type="ARBA" id="ARBA00061423"/>
    </source>
</evidence>
<evidence type="ECO:0000256" key="3">
    <source>
        <dbReference type="ARBA" id="ARBA00022670"/>
    </source>
</evidence>
<dbReference type="GO" id="GO:0046872">
    <property type="term" value="F:metal ion binding"/>
    <property type="evidence" value="ECO:0007669"/>
    <property type="project" value="UniProtKB-KW"/>
</dbReference>
<dbReference type="FunFam" id="3.40.630.10:FF:000015">
    <property type="entry name" value="Aminoacyl-histidine dipeptidase PepD"/>
    <property type="match status" value="1"/>
</dbReference>
<evidence type="ECO:0000313" key="20">
    <source>
        <dbReference type="Proteomes" id="UP000070442"/>
    </source>
</evidence>
<dbReference type="PATRIC" id="fig|755172.3.peg.1650"/>
<evidence type="ECO:0000256" key="11">
    <source>
        <dbReference type="ARBA" id="ARBA00044252"/>
    </source>
</evidence>
<dbReference type="InterPro" id="IPR001160">
    <property type="entry name" value="Peptidase_M20C"/>
</dbReference>
<comment type="cofactor">
    <cofactor evidence="1">
        <name>Co(2+)</name>
        <dbReference type="ChEBI" id="CHEBI:48828"/>
    </cofactor>
</comment>
<dbReference type="Gene3D" id="3.40.630.10">
    <property type="entry name" value="Zn peptidases"/>
    <property type="match status" value="2"/>
</dbReference>
<feature type="domain" description="Peptidase M20 dimerisation" evidence="18">
    <location>
        <begin position="204"/>
        <end position="289"/>
    </location>
</feature>
<evidence type="ECO:0000313" key="19">
    <source>
        <dbReference type="EMBL" id="KXB65181.1"/>
    </source>
</evidence>
<evidence type="ECO:0000256" key="7">
    <source>
        <dbReference type="ARBA" id="ARBA00023049"/>
    </source>
</evidence>
<dbReference type="FunFam" id="3.40.630.10:FF:000018">
    <property type="entry name" value="Aminoacyl-histidine dipeptidase PepD"/>
    <property type="match status" value="1"/>
</dbReference>
<dbReference type="AlphaFoldDB" id="A0A134ABU6"/>
<comment type="cofactor">
    <cofactor evidence="2">
        <name>Zn(2+)</name>
        <dbReference type="ChEBI" id="CHEBI:29105"/>
    </cofactor>
</comment>
<evidence type="ECO:0000256" key="14">
    <source>
        <dbReference type="ARBA" id="ARBA00075285"/>
    </source>
</evidence>
<dbReference type="InterPro" id="IPR011650">
    <property type="entry name" value="Peptidase_M20_dimer"/>
</dbReference>
<keyword evidence="20" id="KW-1185">Reference proteome</keyword>
<comment type="catalytic activity">
    <reaction evidence="9">
        <text>Hydrolysis of dipeptides, preferentially hydrophobic dipeptides including prolyl amino acids.</text>
        <dbReference type="EC" id="3.4.13.18"/>
    </reaction>
</comment>
<dbReference type="NCBIfam" id="TIGR01893">
    <property type="entry name" value="aa-his-dipept"/>
    <property type="match status" value="1"/>
</dbReference>
<keyword evidence="8" id="KW-0170">Cobalt</keyword>
<dbReference type="PIRSF" id="PIRSF016599">
    <property type="entry name" value="Xaa-His_dipept"/>
    <property type="match status" value="1"/>
</dbReference>
<keyword evidence="5" id="KW-0378">Hydrolase</keyword>
<dbReference type="InterPro" id="IPR002933">
    <property type="entry name" value="Peptidase_M20"/>
</dbReference>
<reference evidence="20" key="1">
    <citation type="submission" date="2016-01" db="EMBL/GenBank/DDBJ databases">
        <authorList>
            <person name="Mitreva M."/>
            <person name="Pepin K.H."/>
            <person name="Mihindukulasuriya K.A."/>
            <person name="Fulton R."/>
            <person name="Fronick C."/>
            <person name="O'Laughlin M."/>
            <person name="Miner T."/>
            <person name="Herter B."/>
            <person name="Rosa B.A."/>
            <person name="Cordes M."/>
            <person name="Tomlinson C."/>
            <person name="Wollam A."/>
            <person name="Palsikar V.B."/>
            <person name="Mardis E.R."/>
            <person name="Wilson R.K."/>
        </authorList>
    </citation>
    <scope>NUCLEOTIDE SEQUENCE [LARGE SCALE GENOMIC DNA]</scope>
    <source>
        <strain evidence="20">DNF00729</strain>
    </source>
</reference>
<dbReference type="GO" id="GO:0006508">
    <property type="term" value="P:proteolysis"/>
    <property type="evidence" value="ECO:0007669"/>
    <property type="project" value="UniProtKB-KW"/>
</dbReference>
<evidence type="ECO:0000256" key="17">
    <source>
        <dbReference type="ARBA" id="ARBA00078074"/>
    </source>
</evidence>
<keyword evidence="3" id="KW-0645">Protease</keyword>
<dbReference type="CDD" id="cd03890">
    <property type="entry name" value="M20_pepD"/>
    <property type="match status" value="1"/>
</dbReference>
<name>A0A134ABU6_9FIRM</name>
<dbReference type="Proteomes" id="UP000070442">
    <property type="component" value="Unassembled WGS sequence"/>
</dbReference>
<dbReference type="GO" id="GO:0070573">
    <property type="term" value="F:metallodipeptidase activity"/>
    <property type="evidence" value="ECO:0007669"/>
    <property type="project" value="TreeGrafter"/>
</dbReference>
<organism evidence="19 20">
    <name type="scientific">Aedoeadaptatus coxii</name>
    <dbReference type="NCBI Taxonomy" id="755172"/>
    <lineage>
        <taxon>Bacteria</taxon>
        <taxon>Bacillati</taxon>
        <taxon>Bacillota</taxon>
        <taxon>Tissierellia</taxon>
        <taxon>Tissierellales</taxon>
        <taxon>Peptoniphilaceae</taxon>
        <taxon>Aedoeadaptatus</taxon>
    </lineage>
</organism>
<dbReference type="InterPro" id="IPR036264">
    <property type="entry name" value="Bact_exopeptidase_dim_dom"/>
</dbReference>
<dbReference type="RefSeq" id="WP_068369646.1">
    <property type="nucleotide sequence ID" value="NZ_CAMQER010000031.1"/>
</dbReference>
<evidence type="ECO:0000256" key="13">
    <source>
        <dbReference type="ARBA" id="ARBA00071271"/>
    </source>
</evidence>
<evidence type="ECO:0000256" key="1">
    <source>
        <dbReference type="ARBA" id="ARBA00001941"/>
    </source>
</evidence>
<gene>
    <name evidence="19" type="ORF">HMPREF1863_01689</name>
</gene>
<evidence type="ECO:0000256" key="5">
    <source>
        <dbReference type="ARBA" id="ARBA00022801"/>
    </source>
</evidence>
<evidence type="ECO:0000256" key="16">
    <source>
        <dbReference type="ARBA" id="ARBA00077688"/>
    </source>
</evidence>
<proteinExistence type="inferred from homology"/>
<dbReference type="Pfam" id="PF01546">
    <property type="entry name" value="Peptidase_M20"/>
    <property type="match status" value="1"/>
</dbReference>
<evidence type="ECO:0000259" key="18">
    <source>
        <dbReference type="Pfam" id="PF07687"/>
    </source>
</evidence>
<dbReference type="PANTHER" id="PTHR43501:SF1">
    <property type="entry name" value="CYTOSOL NON-SPECIFIC DIPEPTIDASE"/>
    <property type="match status" value="1"/>
</dbReference>
<sequence>MIKGLKGDSPVLKFFADITDIPRCSKNEEQISNYLKQWALDRKLEVIQDHVNNIIIKKPASKGYEEEPITILQGHMDMVCGAIKGYEHNFCSDPIEAVVEGDRIIAKNTTLGADDGIAIAMMLALLDGDYPHPALECLITVDEETNMTGAHELEGEHLQGRRLINIDSEEEGIITVGCAGGLINNVVFQKEFKETEKATFLKVELGGLRGGHSGSDIQEARGNAIILLARILKMAYEHHDFDIADFHGGSRPNVIPQDAEAVIALESEEIDGVVKALNEAADIIKSEYIATDPNAHLTITEAPSQKVLTRKVSDGILNYLVTTPNGVNTFSKKIEGLVESSTNIGAAISSDDTFAFSSQIRSDVETKILEIAMKNRTAAEVNGGVFEKLSAYKPWEYAEESPLREKAVKIWKDLTGDEPTVEMIHAGLECGILQDSIAKMDMISIGPDMDGVHAPGENLSIQSTEKIFNYLLKLLELKG</sequence>
<evidence type="ECO:0000256" key="8">
    <source>
        <dbReference type="ARBA" id="ARBA00023285"/>
    </source>
</evidence>
<evidence type="ECO:0000256" key="15">
    <source>
        <dbReference type="ARBA" id="ARBA00076004"/>
    </source>
</evidence>
<dbReference type="SUPFAM" id="SSF53187">
    <property type="entry name" value="Zn-dependent exopeptidases"/>
    <property type="match status" value="1"/>
</dbReference>
<keyword evidence="7" id="KW-0482">Metalloprotease</keyword>
<evidence type="ECO:0000256" key="9">
    <source>
        <dbReference type="ARBA" id="ARBA00036421"/>
    </source>
</evidence>
<keyword evidence="6" id="KW-0862">Zinc</keyword>
<comment type="similarity">
    <text evidence="12">Belongs to the peptidase M20C family.</text>
</comment>
<protein>
    <recommendedName>
        <fullName evidence="13">Cytosol non-specific dipeptidase</fullName>
        <ecNumber evidence="10">3.4.13.18</ecNumber>
    </recommendedName>
    <alternativeName>
        <fullName evidence="16">Aminoacyl-histidine dipeptidase</fullName>
    </alternativeName>
    <alternativeName>
        <fullName evidence="15">Beta-alanyl-histidine dipeptidase</fullName>
    </alternativeName>
    <alternativeName>
        <fullName evidence="14">Carnosinase</fullName>
    </alternativeName>
    <alternativeName>
        <fullName evidence="11">Peptidase D</fullName>
    </alternativeName>
    <alternativeName>
        <fullName evidence="17">Xaa-His dipeptidase</fullName>
    </alternativeName>
</protein>
<dbReference type="PRINTS" id="PR00934">
    <property type="entry name" value="XHISDIPTASE"/>
</dbReference>
<accession>A0A134ABU6</accession>
<dbReference type="EC" id="3.4.13.18" evidence="10"/>
<dbReference type="Pfam" id="PF07687">
    <property type="entry name" value="M20_dimer"/>
    <property type="match status" value="1"/>
</dbReference>
<evidence type="ECO:0000256" key="4">
    <source>
        <dbReference type="ARBA" id="ARBA00022723"/>
    </source>
</evidence>
<evidence type="ECO:0000256" key="2">
    <source>
        <dbReference type="ARBA" id="ARBA00001947"/>
    </source>
</evidence>
<dbReference type="STRING" id="755172.HMPREF1863_01689"/>
<dbReference type="SUPFAM" id="SSF55031">
    <property type="entry name" value="Bacterial exopeptidase dimerisation domain"/>
    <property type="match status" value="1"/>
</dbReference>
<dbReference type="GO" id="GO:0005829">
    <property type="term" value="C:cytosol"/>
    <property type="evidence" value="ECO:0007669"/>
    <property type="project" value="TreeGrafter"/>
</dbReference>
<evidence type="ECO:0000256" key="10">
    <source>
        <dbReference type="ARBA" id="ARBA00038976"/>
    </source>
</evidence>
<comment type="caution">
    <text evidence="19">The sequence shown here is derived from an EMBL/GenBank/DDBJ whole genome shotgun (WGS) entry which is preliminary data.</text>
</comment>